<dbReference type="EMBL" id="CP042201">
    <property type="protein sequence ID" value="QDS77345.1"/>
    <property type="molecule type" value="Genomic_DNA"/>
</dbReference>
<evidence type="ECO:0000256" key="1">
    <source>
        <dbReference type="ARBA" id="ARBA00004141"/>
    </source>
</evidence>
<feature type="transmembrane region" description="Helical" evidence="8">
    <location>
        <begin position="308"/>
        <end position="332"/>
    </location>
</feature>
<evidence type="ECO:0000256" key="4">
    <source>
        <dbReference type="ARBA" id="ARBA00022737"/>
    </source>
</evidence>
<evidence type="ECO:0000313" key="10">
    <source>
        <dbReference type="EMBL" id="QDS77345.1"/>
    </source>
</evidence>
<evidence type="ECO:0000259" key="9">
    <source>
        <dbReference type="PROSITE" id="PS50929"/>
    </source>
</evidence>
<evidence type="ECO:0000256" key="8">
    <source>
        <dbReference type="SAM" id="Phobius"/>
    </source>
</evidence>
<protein>
    <recommendedName>
        <fullName evidence="9">ABC transmembrane type-1 domain-containing protein</fullName>
    </recommendedName>
</protein>
<dbReference type="Proteomes" id="UP000316270">
    <property type="component" value="Chromosome 17"/>
</dbReference>
<dbReference type="OrthoDB" id="1742190at2759"/>
<evidence type="ECO:0000256" key="2">
    <source>
        <dbReference type="ARBA" id="ARBA00022448"/>
    </source>
</evidence>
<dbReference type="InterPro" id="IPR036640">
    <property type="entry name" value="ABC1_TM_sf"/>
</dbReference>
<reference evidence="10 11" key="1">
    <citation type="submission" date="2019-07" db="EMBL/GenBank/DDBJ databases">
        <title>Finished genome of Venturia effusa.</title>
        <authorList>
            <person name="Young C.A."/>
            <person name="Cox M.P."/>
            <person name="Ganley A.R.D."/>
            <person name="David W.J."/>
        </authorList>
    </citation>
    <scope>NUCLEOTIDE SEQUENCE [LARGE SCALE GENOMIC DNA]</scope>
    <source>
        <strain evidence="11">albino</strain>
    </source>
</reference>
<feature type="transmembrane region" description="Helical" evidence="8">
    <location>
        <begin position="206"/>
        <end position="222"/>
    </location>
</feature>
<proteinExistence type="predicted"/>
<comment type="subcellular location">
    <subcellularLocation>
        <location evidence="1">Membrane</location>
        <topology evidence="1">Multi-pass membrane protein</topology>
    </subcellularLocation>
</comment>
<keyword evidence="4" id="KW-0677">Repeat</keyword>
<dbReference type="Pfam" id="PF00664">
    <property type="entry name" value="ABC_membrane"/>
    <property type="match status" value="1"/>
</dbReference>
<evidence type="ECO:0000256" key="6">
    <source>
        <dbReference type="ARBA" id="ARBA00023136"/>
    </source>
</evidence>
<dbReference type="SUPFAM" id="SSF90123">
    <property type="entry name" value="ABC transporter transmembrane region"/>
    <property type="match status" value="1"/>
</dbReference>
<evidence type="ECO:0000256" key="5">
    <source>
        <dbReference type="ARBA" id="ARBA00022989"/>
    </source>
</evidence>
<feature type="domain" description="ABC transmembrane type-1" evidence="9">
    <location>
        <begin position="70"/>
        <end position="357"/>
    </location>
</feature>
<organism evidence="10 11">
    <name type="scientific">Venturia effusa</name>
    <dbReference type="NCBI Taxonomy" id="50376"/>
    <lineage>
        <taxon>Eukaryota</taxon>
        <taxon>Fungi</taxon>
        <taxon>Dikarya</taxon>
        <taxon>Ascomycota</taxon>
        <taxon>Pezizomycotina</taxon>
        <taxon>Dothideomycetes</taxon>
        <taxon>Pleosporomycetidae</taxon>
        <taxon>Venturiales</taxon>
        <taxon>Venturiaceae</taxon>
        <taxon>Venturia</taxon>
    </lineage>
</organism>
<dbReference type="AlphaFoldDB" id="A0A517LNX4"/>
<dbReference type="GO" id="GO:0015421">
    <property type="term" value="F:ABC-type oligopeptide transporter activity"/>
    <property type="evidence" value="ECO:0007669"/>
    <property type="project" value="TreeGrafter"/>
</dbReference>
<dbReference type="PANTHER" id="PTHR43394">
    <property type="entry name" value="ATP-DEPENDENT PERMEASE MDL1, MITOCHONDRIAL"/>
    <property type="match status" value="1"/>
</dbReference>
<dbReference type="PANTHER" id="PTHR43394:SF11">
    <property type="entry name" value="ATP-BINDING CASSETTE TRANSPORTER"/>
    <property type="match status" value="1"/>
</dbReference>
<dbReference type="PROSITE" id="PS50929">
    <property type="entry name" value="ABC_TM1F"/>
    <property type="match status" value="1"/>
</dbReference>
<keyword evidence="11" id="KW-1185">Reference proteome</keyword>
<dbReference type="Gene3D" id="1.20.1560.10">
    <property type="entry name" value="ABC transporter type 1, transmembrane domain"/>
    <property type="match status" value="1"/>
</dbReference>
<feature type="transmembrane region" description="Helical" evidence="8">
    <location>
        <begin position="228"/>
        <end position="248"/>
    </location>
</feature>
<dbReference type="STRING" id="50376.A0A517LNX4"/>
<dbReference type="CDD" id="cd18577">
    <property type="entry name" value="ABC_6TM_Pgp_ABCB1_D1_like"/>
    <property type="match status" value="1"/>
</dbReference>
<dbReference type="InterPro" id="IPR039421">
    <property type="entry name" value="Type_1_exporter"/>
</dbReference>
<feature type="transmembrane region" description="Helical" evidence="8">
    <location>
        <begin position="131"/>
        <end position="152"/>
    </location>
</feature>
<keyword evidence="5 8" id="KW-1133">Transmembrane helix</keyword>
<keyword evidence="6 8" id="KW-0472">Membrane</keyword>
<feature type="transmembrane region" description="Helical" evidence="8">
    <location>
        <begin position="338"/>
        <end position="356"/>
    </location>
</feature>
<dbReference type="GO" id="GO:0005524">
    <property type="term" value="F:ATP binding"/>
    <property type="evidence" value="ECO:0007669"/>
    <property type="project" value="InterPro"/>
</dbReference>
<evidence type="ECO:0000256" key="7">
    <source>
        <dbReference type="SAM" id="MobiDB-lite"/>
    </source>
</evidence>
<keyword evidence="2" id="KW-0813">Transport</keyword>
<feature type="compositionally biased region" description="Basic and acidic residues" evidence="7">
    <location>
        <begin position="33"/>
        <end position="44"/>
    </location>
</feature>
<accession>A0A517LNX4</accession>
<evidence type="ECO:0000313" key="11">
    <source>
        <dbReference type="Proteomes" id="UP000316270"/>
    </source>
</evidence>
<dbReference type="InterPro" id="IPR011527">
    <property type="entry name" value="ABC1_TM_dom"/>
</dbReference>
<dbReference type="GO" id="GO:0090374">
    <property type="term" value="P:oligopeptide export from mitochondrion"/>
    <property type="evidence" value="ECO:0007669"/>
    <property type="project" value="TreeGrafter"/>
</dbReference>
<keyword evidence="3 8" id="KW-0812">Transmembrane</keyword>
<feature type="transmembrane region" description="Helical" evidence="8">
    <location>
        <begin position="65"/>
        <end position="89"/>
    </location>
</feature>
<name>A0A517LNX4_9PEZI</name>
<sequence>MGKEEFTTVKTDSILLEELGPEGTGSVHNISGHGDKQDAGKKDEAPPAKMGDFFRVLRFGTKFDWFMICLCFFSALASGIAMPLMFLVFGRMVGDFTAYFNPTPPVTIGDSTFTPEVFTKEHFVAAINKNALYMTYLGVARFVLSYIAFLSIRTSGLRISARLRLAYLKALFLQSVDTIDETSPGVIASRLTTNCNTIENGISQQFSFALQAISFTLGLYIVSFVKSFLLTLVASASLPIALIAYAFALPLLNKYYYQGETVKDEASTLAFEIFESIRIVVAFGAEERLGAKHQSILQRAQKFDRKQAPLMGLLMAPMFLAVYATFALSFWFGIKQYISGRIEGIATIIVYASISIF</sequence>
<feature type="region of interest" description="Disordered" evidence="7">
    <location>
        <begin position="17"/>
        <end position="44"/>
    </location>
</feature>
<evidence type="ECO:0000256" key="3">
    <source>
        <dbReference type="ARBA" id="ARBA00022692"/>
    </source>
</evidence>
<dbReference type="GO" id="GO:0005743">
    <property type="term" value="C:mitochondrial inner membrane"/>
    <property type="evidence" value="ECO:0007669"/>
    <property type="project" value="TreeGrafter"/>
</dbReference>
<gene>
    <name evidence="10" type="ORF">FKW77_005267</name>
</gene>